<organism evidence="3 4">
    <name type="scientific">Jonesia denitrificans (strain ATCC 14870 / DSM 20603 / BCRC 15368 / CIP 55.134 / JCM 11481 / NBRC 15587 / NCTC 10816 / Prevot 55134)</name>
    <name type="common">Listeria denitrificans</name>
    <dbReference type="NCBI Taxonomy" id="471856"/>
    <lineage>
        <taxon>Bacteria</taxon>
        <taxon>Bacillati</taxon>
        <taxon>Actinomycetota</taxon>
        <taxon>Actinomycetes</taxon>
        <taxon>Micrococcales</taxon>
        <taxon>Jonesiaceae</taxon>
        <taxon>Jonesia</taxon>
    </lineage>
</organism>
<feature type="transmembrane region" description="Helical" evidence="1">
    <location>
        <begin position="139"/>
        <end position="157"/>
    </location>
</feature>
<feature type="domain" description="VTT" evidence="2">
    <location>
        <begin position="9"/>
        <end position="124"/>
    </location>
</feature>
<dbReference type="Proteomes" id="UP000000628">
    <property type="component" value="Chromosome"/>
</dbReference>
<name>C7R515_JONDD</name>
<accession>C7R515</accession>
<feature type="transmembrane region" description="Helical" evidence="1">
    <location>
        <begin position="103"/>
        <end position="127"/>
    </location>
</feature>
<evidence type="ECO:0000259" key="2">
    <source>
        <dbReference type="Pfam" id="PF09335"/>
    </source>
</evidence>
<dbReference type="OrthoDB" id="3426404at2"/>
<keyword evidence="4" id="KW-1185">Reference proteome</keyword>
<evidence type="ECO:0000256" key="1">
    <source>
        <dbReference type="SAM" id="Phobius"/>
    </source>
</evidence>
<proteinExistence type="predicted"/>
<feature type="transmembrane region" description="Helical" evidence="1">
    <location>
        <begin position="13"/>
        <end position="32"/>
    </location>
</feature>
<reference evidence="3 4" key="1">
    <citation type="journal article" date="2009" name="Stand. Genomic Sci.">
        <title>Complete genome sequence of Jonesia denitrificans type strain (Prevot 55134).</title>
        <authorList>
            <person name="Pukall R."/>
            <person name="Gehrich-Schroter G."/>
            <person name="Lapidus A."/>
            <person name="Nolan M."/>
            <person name="Glavina Del Rio T."/>
            <person name="Lucas S."/>
            <person name="Chen F."/>
            <person name="Tice H."/>
            <person name="Pitluck S."/>
            <person name="Cheng J.F."/>
            <person name="Copeland A."/>
            <person name="Saunders E."/>
            <person name="Brettin T."/>
            <person name="Detter J.C."/>
            <person name="Bruce D."/>
            <person name="Goodwin L."/>
            <person name="Pati A."/>
            <person name="Ivanova N."/>
            <person name="Mavromatis K."/>
            <person name="Ovchinnikova G."/>
            <person name="Chen A."/>
            <person name="Palaniappan K."/>
            <person name="Land M."/>
            <person name="Hauser L."/>
            <person name="Chang Y.J."/>
            <person name="Jeffries C.D."/>
            <person name="Chain P."/>
            <person name="Goker M."/>
            <person name="Bristow J."/>
            <person name="Eisen J.A."/>
            <person name="Markowitz V."/>
            <person name="Hugenholtz P."/>
            <person name="Kyrpides N.C."/>
            <person name="Klenk H.P."/>
            <person name="Han C."/>
        </authorList>
    </citation>
    <scope>NUCLEOTIDE SEQUENCE [LARGE SCALE GENOMIC DNA]</scope>
    <source>
        <strain evidence="4">ATCC 14870 / DSM 20603 / BCRC 15368 / CIP 55.134 / JCM 11481 / NBRC 15587 / NCTC 10816 / Prevot 55134</strain>
    </source>
</reference>
<sequence length="172" mass="18906">MPQPGDSAPFVELFVFFFTIVFVRTQITYWLARAVATQTMKRTHDPHSLLARSTRWMHGPRTTHGMVTVRRWGPLAVFLSFFATGTKTILNAAAGLIRMPFGIYLPAMVLGCIAHSLIYSLVGWAAWVAAVQAAAGSPLGLALFILALIAIIAVIIMKRRRLDTARSTPPRG</sequence>
<gene>
    <name evidence="3" type="ordered locus">Jden_1537</name>
</gene>
<keyword evidence="1" id="KW-0812">Transmembrane</keyword>
<keyword evidence="1" id="KW-1133">Transmembrane helix</keyword>
<keyword evidence="1" id="KW-0472">Membrane</keyword>
<dbReference type="EMBL" id="CP001706">
    <property type="protein sequence ID" value="ACV09185.1"/>
    <property type="molecule type" value="Genomic_DNA"/>
</dbReference>
<evidence type="ECO:0000313" key="3">
    <source>
        <dbReference type="EMBL" id="ACV09185.1"/>
    </source>
</evidence>
<evidence type="ECO:0000313" key="4">
    <source>
        <dbReference type="Proteomes" id="UP000000628"/>
    </source>
</evidence>
<dbReference type="STRING" id="471856.Jden_1537"/>
<dbReference type="HOGENOM" id="CLU_098209_1_0_11"/>
<dbReference type="KEGG" id="jde:Jden_1537"/>
<dbReference type="Pfam" id="PF09335">
    <property type="entry name" value="VTT_dom"/>
    <property type="match status" value="1"/>
</dbReference>
<protein>
    <recommendedName>
        <fullName evidence="2">VTT domain-containing protein</fullName>
    </recommendedName>
</protein>
<dbReference type="eggNOG" id="COG0586">
    <property type="taxonomic scope" value="Bacteria"/>
</dbReference>
<dbReference type="InterPro" id="IPR032816">
    <property type="entry name" value="VTT_dom"/>
</dbReference>
<dbReference type="AlphaFoldDB" id="C7R515"/>